<reference evidence="10 11" key="1">
    <citation type="submission" date="2019-06" db="EMBL/GenBank/DDBJ databases">
        <title>A chromosomal-level reference genome of Carpinus fangiana (Coryloideae, Betulaceae).</title>
        <authorList>
            <person name="Yang X."/>
            <person name="Wang Z."/>
            <person name="Zhang L."/>
            <person name="Hao G."/>
            <person name="Liu J."/>
            <person name="Yang Y."/>
        </authorList>
    </citation>
    <scope>NUCLEOTIDE SEQUENCE [LARGE SCALE GENOMIC DNA]</scope>
    <source>
        <strain evidence="10">Cfa_2016G</strain>
        <tissue evidence="10">Leaf</tissue>
    </source>
</reference>
<sequence length="371" mass="40652">MYLVESKGGAILCMLLALLFFSTWPAVMTLLERRGRLPQHTYLDYSITNLLAAVIIALTFGEIGSEVPNFFTQLAQFCCLGTMSCLLKGLNLDISSTSSFECSEIIDTAYLAMNLVSMALYQIQLIHDSARMLGGPLFCLPWRVEWCSALVIYLHSTTTNYFLDDKINKAEILFPGVGCFLIAVCLASAVHTSNAADNKEKLNSLSSDIAGTEQLPTNLEGQKTHYFSGGAFPPSGFGPASSTLSFSSILPINVCMSLIITSDAIGGPRSRGFDFTSKSLRVISSNTFRDILDDFGTIREDYGSLVFGCLVRVLWVLEKQNSFVGILTASDLTRRYLGPPMASEGMIKDMHRLMGMMDEKLDVRLAGPKPD</sequence>
<evidence type="ECO:0000313" key="10">
    <source>
        <dbReference type="EMBL" id="KAE8023064.1"/>
    </source>
</evidence>
<accession>A0A5N6R3A2</accession>
<keyword evidence="5" id="KW-0547">Nucleotide-binding</keyword>
<evidence type="ECO:0000256" key="5">
    <source>
        <dbReference type="ARBA" id="ARBA00022741"/>
    </source>
</evidence>
<gene>
    <name evidence="10" type="ORF">FH972_008816</name>
</gene>
<comment type="subcellular location">
    <subcellularLocation>
        <location evidence="1">Membrane</location>
        <topology evidence="1">Multi-pass membrane protein</topology>
    </subcellularLocation>
</comment>
<dbReference type="GO" id="GO:0015505">
    <property type="term" value="F:uracil:monoatomic cation symporter activity"/>
    <property type="evidence" value="ECO:0007669"/>
    <property type="project" value="TreeGrafter"/>
</dbReference>
<dbReference type="PANTHER" id="PTHR31081">
    <property type="entry name" value="UREIDE PERMEASE 1-RELATED-RELATED"/>
    <property type="match status" value="1"/>
</dbReference>
<dbReference type="GO" id="GO:0005524">
    <property type="term" value="F:ATP binding"/>
    <property type="evidence" value="ECO:0007669"/>
    <property type="project" value="UniProtKB-KW"/>
</dbReference>
<evidence type="ECO:0000256" key="6">
    <source>
        <dbReference type="ARBA" id="ARBA00022840"/>
    </source>
</evidence>
<dbReference type="PANTHER" id="PTHR31081:SF5">
    <property type="entry name" value="UREIDE PERMEASE 1-RELATED"/>
    <property type="match status" value="1"/>
</dbReference>
<dbReference type="InterPro" id="IPR009834">
    <property type="entry name" value="Ureide_permease"/>
</dbReference>
<dbReference type="AlphaFoldDB" id="A0A5N6R3A2"/>
<organism evidence="10 11">
    <name type="scientific">Carpinus fangiana</name>
    <dbReference type="NCBI Taxonomy" id="176857"/>
    <lineage>
        <taxon>Eukaryota</taxon>
        <taxon>Viridiplantae</taxon>
        <taxon>Streptophyta</taxon>
        <taxon>Embryophyta</taxon>
        <taxon>Tracheophyta</taxon>
        <taxon>Spermatophyta</taxon>
        <taxon>Magnoliopsida</taxon>
        <taxon>eudicotyledons</taxon>
        <taxon>Gunneridae</taxon>
        <taxon>Pentapetalae</taxon>
        <taxon>rosids</taxon>
        <taxon>fabids</taxon>
        <taxon>Fagales</taxon>
        <taxon>Betulaceae</taxon>
        <taxon>Carpinus</taxon>
    </lineage>
</organism>
<keyword evidence="11" id="KW-1185">Reference proteome</keyword>
<keyword evidence="8 9" id="KW-0472">Membrane</keyword>
<evidence type="ECO:0000313" key="11">
    <source>
        <dbReference type="Proteomes" id="UP000327013"/>
    </source>
</evidence>
<evidence type="ECO:0000256" key="1">
    <source>
        <dbReference type="ARBA" id="ARBA00004141"/>
    </source>
</evidence>
<feature type="transmembrane region" description="Helical" evidence="9">
    <location>
        <begin position="6"/>
        <end position="31"/>
    </location>
</feature>
<comment type="similarity">
    <text evidence="2">Belongs to the plant ureide permease (TC 2.A.7.19) family.</text>
</comment>
<evidence type="ECO:0000256" key="8">
    <source>
        <dbReference type="ARBA" id="ARBA00023136"/>
    </source>
</evidence>
<dbReference type="GO" id="GO:0016020">
    <property type="term" value="C:membrane"/>
    <property type="evidence" value="ECO:0007669"/>
    <property type="project" value="UniProtKB-SubCell"/>
</dbReference>
<feature type="transmembrane region" description="Helical" evidence="9">
    <location>
        <begin position="43"/>
        <end position="64"/>
    </location>
</feature>
<dbReference type="Proteomes" id="UP000327013">
    <property type="component" value="Chromosome 3"/>
</dbReference>
<evidence type="ECO:0000256" key="7">
    <source>
        <dbReference type="ARBA" id="ARBA00022989"/>
    </source>
</evidence>
<protein>
    <recommendedName>
        <fullName evidence="12">CBS domain-containing protein</fullName>
    </recommendedName>
</protein>
<dbReference type="Pfam" id="PF07168">
    <property type="entry name" value="Ureide_permease"/>
    <property type="match status" value="2"/>
</dbReference>
<keyword evidence="7 9" id="KW-1133">Transmembrane helix</keyword>
<evidence type="ECO:0008006" key="12">
    <source>
        <dbReference type="Google" id="ProtNLM"/>
    </source>
</evidence>
<evidence type="ECO:0000256" key="9">
    <source>
        <dbReference type="SAM" id="Phobius"/>
    </source>
</evidence>
<proteinExistence type="inferred from homology"/>
<evidence type="ECO:0000256" key="2">
    <source>
        <dbReference type="ARBA" id="ARBA00005931"/>
    </source>
</evidence>
<keyword evidence="6" id="KW-0067">ATP-binding</keyword>
<keyword evidence="4 9" id="KW-0812">Transmembrane</keyword>
<evidence type="ECO:0000256" key="4">
    <source>
        <dbReference type="ARBA" id="ARBA00022692"/>
    </source>
</evidence>
<dbReference type="GO" id="GO:0005274">
    <property type="term" value="F:allantoin:proton symporter activity"/>
    <property type="evidence" value="ECO:0007669"/>
    <property type="project" value="TreeGrafter"/>
</dbReference>
<dbReference type="OrthoDB" id="1910534at2759"/>
<dbReference type="EMBL" id="CM017323">
    <property type="protein sequence ID" value="KAE8023064.1"/>
    <property type="molecule type" value="Genomic_DNA"/>
</dbReference>
<dbReference type="InterPro" id="IPR030189">
    <property type="entry name" value="UPS_plant"/>
</dbReference>
<keyword evidence="3" id="KW-0813">Transport</keyword>
<name>A0A5N6R3A2_9ROSI</name>
<evidence type="ECO:0000256" key="3">
    <source>
        <dbReference type="ARBA" id="ARBA00022448"/>
    </source>
</evidence>